<proteinExistence type="predicted"/>
<dbReference type="HOGENOM" id="CLU_1548965_0_0_1"/>
<protein>
    <submittedName>
        <fullName evidence="2">Uncharacterized protein</fullName>
    </submittedName>
</protein>
<dbReference type="AlphaFoldDB" id="G0NV29"/>
<gene>
    <name evidence="2" type="ORF">CAEBREN_24259</name>
</gene>
<dbReference type="Proteomes" id="UP000008068">
    <property type="component" value="Unassembled WGS sequence"/>
</dbReference>
<sequence length="173" mass="19114">MPKIKEPEPEGKTETADATGFTEEPIEVEEPIPAPIIKIEMPEDMKHLTAAILATMMPVEETKPDVGEGFFQDDVTGRLFYDDFEQDPIDYQGWLLSSSNGKQSTLSNIVIFIGFMELGVGMETTLTKTGGAESDNAGTEVDTDFTYYKNVVHDSQIPREILNTDDITTSPSE</sequence>
<organism evidence="3">
    <name type="scientific">Caenorhabditis brenneri</name>
    <name type="common">Nematode worm</name>
    <dbReference type="NCBI Taxonomy" id="135651"/>
    <lineage>
        <taxon>Eukaryota</taxon>
        <taxon>Metazoa</taxon>
        <taxon>Ecdysozoa</taxon>
        <taxon>Nematoda</taxon>
        <taxon>Chromadorea</taxon>
        <taxon>Rhabditida</taxon>
        <taxon>Rhabditina</taxon>
        <taxon>Rhabditomorpha</taxon>
        <taxon>Rhabditoidea</taxon>
        <taxon>Rhabditidae</taxon>
        <taxon>Peloderinae</taxon>
        <taxon>Caenorhabditis</taxon>
    </lineage>
</organism>
<keyword evidence="3" id="KW-1185">Reference proteome</keyword>
<evidence type="ECO:0000256" key="1">
    <source>
        <dbReference type="SAM" id="MobiDB-lite"/>
    </source>
</evidence>
<accession>G0NV29</accession>
<evidence type="ECO:0000313" key="3">
    <source>
        <dbReference type="Proteomes" id="UP000008068"/>
    </source>
</evidence>
<feature type="region of interest" description="Disordered" evidence="1">
    <location>
        <begin position="1"/>
        <end position="27"/>
    </location>
</feature>
<reference evidence="3" key="1">
    <citation type="submission" date="2011-07" db="EMBL/GenBank/DDBJ databases">
        <authorList>
            <consortium name="Caenorhabditis brenneri Sequencing and Analysis Consortium"/>
            <person name="Wilson R.K."/>
        </authorList>
    </citation>
    <scope>NUCLEOTIDE SEQUENCE [LARGE SCALE GENOMIC DNA]</scope>
    <source>
        <strain evidence="3">PB2801</strain>
    </source>
</reference>
<name>G0NV29_CAEBE</name>
<dbReference type="EMBL" id="GL379953">
    <property type="protein sequence ID" value="EGT38034.1"/>
    <property type="molecule type" value="Genomic_DNA"/>
</dbReference>
<evidence type="ECO:0000313" key="2">
    <source>
        <dbReference type="EMBL" id="EGT38034.1"/>
    </source>
</evidence>
<dbReference type="InParanoid" id="G0NV29"/>
<feature type="compositionally biased region" description="Basic and acidic residues" evidence="1">
    <location>
        <begin position="1"/>
        <end position="15"/>
    </location>
</feature>